<dbReference type="EMBL" id="CP001712">
    <property type="protein sequence ID" value="EAR15085.1"/>
    <property type="molecule type" value="Genomic_DNA"/>
</dbReference>
<dbReference type="AlphaFoldDB" id="A4CN43"/>
<sequence length="21" mass="2608">MVKRFTFQVHTKLKIRGDFQK</sequence>
<name>A4CN43_ROBBH</name>
<organism evidence="1 2">
    <name type="scientific">Robiginitalea biformata (strain ATCC BAA-864 / DSM 15991 / KCTC 12146 / HTCC2501)</name>
    <dbReference type="NCBI Taxonomy" id="313596"/>
    <lineage>
        <taxon>Bacteria</taxon>
        <taxon>Pseudomonadati</taxon>
        <taxon>Bacteroidota</taxon>
        <taxon>Flavobacteriia</taxon>
        <taxon>Flavobacteriales</taxon>
        <taxon>Flavobacteriaceae</taxon>
        <taxon>Robiginitalea</taxon>
    </lineage>
</organism>
<proteinExistence type="predicted"/>
<dbReference type="HOGENOM" id="CLU_3426684_0_0_10"/>
<reference evidence="1 2" key="1">
    <citation type="journal article" date="2009" name="J. Bacteriol.">
        <title>Complete genome sequence of Robiginitalea biformata HTCC2501.</title>
        <authorList>
            <person name="Oh H.M."/>
            <person name="Giovannoni S.J."/>
            <person name="Lee K."/>
            <person name="Ferriera S."/>
            <person name="Johnson J."/>
            <person name="Cho J.C."/>
        </authorList>
    </citation>
    <scope>NUCLEOTIDE SEQUENCE [LARGE SCALE GENOMIC DNA]</scope>
    <source>
        <strain evidence="2">ATCC BAA-864 / HTCC2501 / KCTC 12146</strain>
    </source>
</reference>
<evidence type="ECO:0000313" key="1">
    <source>
        <dbReference type="EMBL" id="EAR15085.1"/>
    </source>
</evidence>
<dbReference type="Proteomes" id="UP000009049">
    <property type="component" value="Chromosome"/>
</dbReference>
<protein>
    <submittedName>
        <fullName evidence="1">Uncharacterized protein</fullName>
    </submittedName>
</protein>
<keyword evidence="2" id="KW-1185">Reference proteome</keyword>
<dbReference type="KEGG" id="rbi:RB2501_12182"/>
<gene>
    <name evidence="1" type="ordered locus">RB2501_12182</name>
</gene>
<accession>A4CN43</accession>
<evidence type="ECO:0000313" key="2">
    <source>
        <dbReference type="Proteomes" id="UP000009049"/>
    </source>
</evidence>